<evidence type="ECO:0000256" key="7">
    <source>
        <dbReference type="ARBA" id="ARBA00022801"/>
    </source>
</evidence>
<keyword evidence="10" id="KW-1185">Reference proteome</keyword>
<evidence type="ECO:0000256" key="4">
    <source>
        <dbReference type="ARBA" id="ARBA00022722"/>
    </source>
</evidence>
<dbReference type="Proteomes" id="UP001219525">
    <property type="component" value="Unassembled WGS sequence"/>
</dbReference>
<organism evidence="9 10">
    <name type="scientific">Mycena pura</name>
    <dbReference type="NCBI Taxonomy" id="153505"/>
    <lineage>
        <taxon>Eukaryota</taxon>
        <taxon>Fungi</taxon>
        <taxon>Dikarya</taxon>
        <taxon>Basidiomycota</taxon>
        <taxon>Agaricomycotina</taxon>
        <taxon>Agaricomycetes</taxon>
        <taxon>Agaricomycetidae</taxon>
        <taxon>Agaricales</taxon>
        <taxon>Marasmiineae</taxon>
        <taxon>Mycenaceae</taxon>
        <taxon>Mycena</taxon>
    </lineage>
</organism>
<accession>A0AAD6YRJ5</accession>
<evidence type="ECO:0000256" key="2">
    <source>
        <dbReference type="ARBA" id="ARBA00005300"/>
    </source>
</evidence>
<evidence type="ECO:0000313" key="10">
    <source>
        <dbReference type="Proteomes" id="UP001219525"/>
    </source>
</evidence>
<name>A0AAD6YRJ5_9AGAR</name>
<keyword evidence="7" id="KW-0378">Hydrolase</keyword>
<keyword evidence="6" id="KW-0255">Endonuclease</keyword>
<dbReference type="InterPro" id="IPR050092">
    <property type="entry name" value="RNase_H"/>
</dbReference>
<dbReference type="PROSITE" id="PS50879">
    <property type="entry name" value="RNASE_H_1"/>
    <property type="match status" value="1"/>
</dbReference>
<sequence>MANALPGSTVSTDHLGTTVTLPRTFEPCPCLSDKSPANIVAASSPLSHIFFSTFRDPHTKILDKRTVLVCIDGACAGNGTPAARAGVGVFFGPESPHNVSAAIAGPQTSQRAEILAATGALRKAHALFQEDTSVGSVVLLCDSQYVVGAMTEWIFAWKDRGWRNAHGEPVENQADFRELEKVIEDLEEDGLDVKFWLVGREHNAQADRLAKAACS</sequence>
<comment type="similarity">
    <text evidence="2">Belongs to the RNase H family.</text>
</comment>
<dbReference type="InterPro" id="IPR002156">
    <property type="entry name" value="RNaseH_domain"/>
</dbReference>
<comment type="catalytic activity">
    <reaction evidence="1">
        <text>Endonucleolytic cleavage to 5'-phosphomonoester.</text>
        <dbReference type="EC" id="3.1.26.4"/>
    </reaction>
</comment>
<dbReference type="GO" id="GO:0004523">
    <property type="term" value="F:RNA-DNA hybrid ribonuclease activity"/>
    <property type="evidence" value="ECO:0007669"/>
    <property type="project" value="UniProtKB-EC"/>
</dbReference>
<gene>
    <name evidence="9" type="ORF">GGX14DRAFT_348021</name>
</gene>
<dbReference type="SUPFAM" id="SSF53098">
    <property type="entry name" value="Ribonuclease H-like"/>
    <property type="match status" value="1"/>
</dbReference>
<dbReference type="Pfam" id="PF00075">
    <property type="entry name" value="RNase_H"/>
    <property type="match status" value="1"/>
</dbReference>
<evidence type="ECO:0000256" key="5">
    <source>
        <dbReference type="ARBA" id="ARBA00022723"/>
    </source>
</evidence>
<feature type="domain" description="RNase H type-1" evidence="8">
    <location>
        <begin position="63"/>
        <end position="215"/>
    </location>
</feature>
<dbReference type="GO" id="GO:0003676">
    <property type="term" value="F:nucleic acid binding"/>
    <property type="evidence" value="ECO:0007669"/>
    <property type="project" value="InterPro"/>
</dbReference>
<dbReference type="AlphaFoldDB" id="A0AAD6YRJ5"/>
<evidence type="ECO:0000259" key="8">
    <source>
        <dbReference type="PROSITE" id="PS50879"/>
    </source>
</evidence>
<evidence type="ECO:0000256" key="1">
    <source>
        <dbReference type="ARBA" id="ARBA00000077"/>
    </source>
</evidence>
<protein>
    <recommendedName>
        <fullName evidence="3">ribonuclease H</fullName>
        <ecNumber evidence="3">3.1.26.4</ecNumber>
    </recommendedName>
</protein>
<dbReference type="InterPro" id="IPR036397">
    <property type="entry name" value="RNaseH_sf"/>
</dbReference>
<reference evidence="9" key="1">
    <citation type="submission" date="2023-03" db="EMBL/GenBank/DDBJ databases">
        <title>Massive genome expansion in bonnet fungi (Mycena s.s.) driven by repeated elements and novel gene families across ecological guilds.</title>
        <authorList>
            <consortium name="Lawrence Berkeley National Laboratory"/>
            <person name="Harder C.B."/>
            <person name="Miyauchi S."/>
            <person name="Viragh M."/>
            <person name="Kuo A."/>
            <person name="Thoen E."/>
            <person name="Andreopoulos B."/>
            <person name="Lu D."/>
            <person name="Skrede I."/>
            <person name="Drula E."/>
            <person name="Henrissat B."/>
            <person name="Morin E."/>
            <person name="Kohler A."/>
            <person name="Barry K."/>
            <person name="LaButti K."/>
            <person name="Morin E."/>
            <person name="Salamov A."/>
            <person name="Lipzen A."/>
            <person name="Mereny Z."/>
            <person name="Hegedus B."/>
            <person name="Baldrian P."/>
            <person name="Stursova M."/>
            <person name="Weitz H."/>
            <person name="Taylor A."/>
            <person name="Grigoriev I.V."/>
            <person name="Nagy L.G."/>
            <person name="Martin F."/>
            <person name="Kauserud H."/>
        </authorList>
    </citation>
    <scope>NUCLEOTIDE SEQUENCE</scope>
    <source>
        <strain evidence="9">9144</strain>
    </source>
</reference>
<dbReference type="Gene3D" id="3.30.420.10">
    <property type="entry name" value="Ribonuclease H-like superfamily/Ribonuclease H"/>
    <property type="match status" value="1"/>
</dbReference>
<dbReference type="InterPro" id="IPR012337">
    <property type="entry name" value="RNaseH-like_sf"/>
</dbReference>
<dbReference type="PANTHER" id="PTHR10642">
    <property type="entry name" value="RIBONUCLEASE H1"/>
    <property type="match status" value="1"/>
</dbReference>
<dbReference type="GO" id="GO:0046872">
    <property type="term" value="F:metal ion binding"/>
    <property type="evidence" value="ECO:0007669"/>
    <property type="project" value="UniProtKB-KW"/>
</dbReference>
<evidence type="ECO:0000313" key="9">
    <source>
        <dbReference type="EMBL" id="KAJ7227230.1"/>
    </source>
</evidence>
<dbReference type="CDD" id="cd13934">
    <property type="entry name" value="RNase_H_Dikarya_like"/>
    <property type="match status" value="1"/>
</dbReference>
<comment type="caution">
    <text evidence="9">The sequence shown here is derived from an EMBL/GenBank/DDBJ whole genome shotgun (WGS) entry which is preliminary data.</text>
</comment>
<dbReference type="PANTHER" id="PTHR10642:SF26">
    <property type="entry name" value="RIBONUCLEASE H1"/>
    <property type="match status" value="1"/>
</dbReference>
<dbReference type="GO" id="GO:0043137">
    <property type="term" value="P:DNA replication, removal of RNA primer"/>
    <property type="evidence" value="ECO:0007669"/>
    <property type="project" value="TreeGrafter"/>
</dbReference>
<evidence type="ECO:0000256" key="3">
    <source>
        <dbReference type="ARBA" id="ARBA00012180"/>
    </source>
</evidence>
<keyword evidence="5" id="KW-0479">Metal-binding</keyword>
<evidence type="ECO:0000256" key="6">
    <source>
        <dbReference type="ARBA" id="ARBA00022759"/>
    </source>
</evidence>
<dbReference type="EC" id="3.1.26.4" evidence="3"/>
<keyword evidence="4" id="KW-0540">Nuclease</keyword>
<dbReference type="EMBL" id="JARJCW010000003">
    <property type="protein sequence ID" value="KAJ7227230.1"/>
    <property type="molecule type" value="Genomic_DNA"/>
</dbReference>
<proteinExistence type="inferred from homology"/>